<dbReference type="EC" id="2.7.13.3" evidence="3"/>
<dbReference type="CDD" id="cd00130">
    <property type="entry name" value="PAS"/>
    <property type="match status" value="4"/>
</dbReference>
<evidence type="ECO:0000259" key="17">
    <source>
        <dbReference type="PROSITE" id="PS50113"/>
    </source>
</evidence>
<evidence type="ECO:0000256" key="7">
    <source>
        <dbReference type="ARBA" id="ARBA00022777"/>
    </source>
</evidence>
<keyword evidence="9" id="KW-0902">Two-component regulatory system</keyword>
<evidence type="ECO:0000256" key="12">
    <source>
        <dbReference type="ARBA" id="ARBA00074306"/>
    </source>
</evidence>
<dbReference type="InterPro" id="IPR035965">
    <property type="entry name" value="PAS-like_dom_sf"/>
</dbReference>
<dbReference type="FunFam" id="3.30.565.10:FF:000010">
    <property type="entry name" value="Sensor histidine kinase RcsC"/>
    <property type="match status" value="1"/>
</dbReference>
<dbReference type="InterPro" id="IPR000014">
    <property type="entry name" value="PAS"/>
</dbReference>
<feature type="domain" description="PAS" evidence="16">
    <location>
        <begin position="520"/>
        <end position="566"/>
    </location>
</feature>
<evidence type="ECO:0000259" key="16">
    <source>
        <dbReference type="PROSITE" id="PS50112"/>
    </source>
</evidence>
<dbReference type="NCBIfam" id="TIGR00229">
    <property type="entry name" value="sensory_box"/>
    <property type="match status" value="4"/>
</dbReference>
<gene>
    <name evidence="18" type="ORF">FFV09_14045</name>
</gene>
<dbReference type="SUPFAM" id="SSF47384">
    <property type="entry name" value="Homodimeric domain of signal transducing histidine kinase"/>
    <property type="match status" value="1"/>
</dbReference>
<dbReference type="InterPro" id="IPR003661">
    <property type="entry name" value="HisK_dim/P_dom"/>
</dbReference>
<feature type="domain" description="PAC" evidence="17">
    <location>
        <begin position="461"/>
        <end position="512"/>
    </location>
</feature>
<dbReference type="RefSeq" id="WP_141448410.1">
    <property type="nucleotide sequence ID" value="NZ_CP041217.1"/>
</dbReference>
<evidence type="ECO:0000256" key="10">
    <source>
        <dbReference type="ARBA" id="ARBA00064003"/>
    </source>
</evidence>
<keyword evidence="5" id="KW-0808">Transferase</keyword>
<feature type="domain" description="Histidine kinase" evidence="14">
    <location>
        <begin position="657"/>
        <end position="879"/>
    </location>
</feature>
<keyword evidence="6" id="KW-0547">Nucleotide-binding</keyword>
<dbReference type="Gene3D" id="3.30.565.10">
    <property type="entry name" value="Histidine kinase-like ATPase, C-terminal domain"/>
    <property type="match status" value="1"/>
</dbReference>
<dbReference type="InterPro" id="IPR003594">
    <property type="entry name" value="HATPase_dom"/>
</dbReference>
<dbReference type="SUPFAM" id="SSF55874">
    <property type="entry name" value="ATPase domain of HSP90 chaperone/DNA topoisomerase II/histidine kinase"/>
    <property type="match status" value="1"/>
</dbReference>
<feature type="domain" description="PAS" evidence="16">
    <location>
        <begin position="15"/>
        <end position="57"/>
    </location>
</feature>
<evidence type="ECO:0000256" key="1">
    <source>
        <dbReference type="ARBA" id="ARBA00000085"/>
    </source>
</evidence>
<dbReference type="PANTHER" id="PTHR45339">
    <property type="entry name" value="HYBRID SIGNAL TRANSDUCTION HISTIDINE KINASE J"/>
    <property type="match status" value="1"/>
</dbReference>
<dbReference type="PROSITE" id="PS50113">
    <property type="entry name" value="PAC"/>
    <property type="match status" value="3"/>
</dbReference>
<evidence type="ECO:0000256" key="13">
    <source>
        <dbReference type="PROSITE-ProRule" id="PRU00169"/>
    </source>
</evidence>
<keyword evidence="7" id="KW-0418">Kinase</keyword>
<dbReference type="InterPro" id="IPR000700">
    <property type="entry name" value="PAS-assoc_C"/>
</dbReference>
<dbReference type="Pfam" id="PF13426">
    <property type="entry name" value="PAS_9"/>
    <property type="match status" value="2"/>
</dbReference>
<comment type="similarity">
    <text evidence="2">In the N-terminal section; belongs to the phytochrome family.</text>
</comment>
<dbReference type="Pfam" id="PF00512">
    <property type="entry name" value="HisKA"/>
    <property type="match status" value="1"/>
</dbReference>
<evidence type="ECO:0000259" key="15">
    <source>
        <dbReference type="PROSITE" id="PS50110"/>
    </source>
</evidence>
<dbReference type="InterPro" id="IPR036097">
    <property type="entry name" value="HisK_dim/P_sf"/>
</dbReference>
<evidence type="ECO:0000256" key="9">
    <source>
        <dbReference type="ARBA" id="ARBA00023012"/>
    </source>
</evidence>
<dbReference type="SMART" id="SM00448">
    <property type="entry name" value="REC"/>
    <property type="match status" value="1"/>
</dbReference>
<feature type="domain" description="PAC" evidence="17">
    <location>
        <begin position="88"/>
        <end position="139"/>
    </location>
</feature>
<evidence type="ECO:0000256" key="3">
    <source>
        <dbReference type="ARBA" id="ARBA00012438"/>
    </source>
</evidence>
<dbReference type="InterPro" id="IPR004358">
    <property type="entry name" value="Sig_transdc_His_kin-like_C"/>
</dbReference>
<evidence type="ECO:0000256" key="4">
    <source>
        <dbReference type="ARBA" id="ARBA00022553"/>
    </source>
</evidence>
<dbReference type="KEGG" id="saca:FFV09_14045"/>
<sequence>MKQNRTERLKELVSAGGLYHSLLMNHPDGIVMLDGRGEIVYANPAILNMTGFTARELEEIADELRTDSGASLLELRSLFAEAVKGKTASVDFTMRRKEGGPIEAQLDFVPLEHESERLGVYIVCRDITSAKLSERKLADASERHKQAEELARIVFWDWDLKNDDLQFSDLMYDIFGIEDRGSVSGARDLLKRIVTEDRTQVKNQVIGCGDGEAYDITYSLLTDSGERRTVRSQGKSIGDMHLVGSIQDITEQTRLEWQIRQNQLEFQLISEHSLDLFTRQSADSIFLYLSPASDHILGYKSQELVGRSSFDIFHPEDRDKVAAYLGKVREEGTSSTIEFRVRTRSGDYVWLESAASFTYDEHTGEPREIIAVSRDVTERKLAQRQLQESEERYKSLFEYNPSGVYSLSLEGVYTSCNQSMAILLGCGTEDLVGQSYRTAIEDENLDRTNRYFEAACRGIPQNYEASIVRASGEKVDLNIINIPIFVDGEVVGIYGIASDITERKQYIRQIEKLGYEYTLILNSVSEGIFGIGNDGRTMFANPAALNLLGYGQEEFIGHDNHSLLLHSGTDGVPYTVEECPICRTLNDGLPRLVQEGVIWKKDGSSCLIEYNVNPIVDKGRIQGAVVVFRDLTNEREVLRQKELAEQTASAKSEFLAMMSHEIRTPMNGVLGMTDLLLETELMPGQREYAEIIQDSGRSLMRILNDVLDFSKIDAGGLNLEFENVLLTPLIASAAELFAAQAEAKGISLRWEAAPNVPEEIVVDPDRLRQVLANLIGNAVKFTDSGSVTVSVAVAEGADEREPVLDFRVEDTGVGIAQNKQNRLFQSFSQLHPGLNRKYGGTGLGLSISKRLVELMGGTIRVESREHVGSVFRFTLPCSVSGQRPLPDLFAADGAASNEHGGAERGTGFAEEAEKPENLSILIAEDHPVNRRLLSELLLKSGCRADIVENGIEAFAAAAKKRYDLVFMDVQMPQMDGMTAARLIRQMLPEQSVPYIVAVTAFVRPGFAEECLASGMQDYVFKPISEPEIRRVLLDRDGRRREFLRQRRHPQT</sequence>
<evidence type="ECO:0000313" key="19">
    <source>
        <dbReference type="Proteomes" id="UP000316968"/>
    </source>
</evidence>
<dbReference type="Gene3D" id="3.40.50.2300">
    <property type="match status" value="1"/>
</dbReference>
<dbReference type="InterPro" id="IPR013767">
    <property type="entry name" value="PAS_fold"/>
</dbReference>
<evidence type="ECO:0000313" key="18">
    <source>
        <dbReference type="EMBL" id="QDH21866.1"/>
    </source>
</evidence>
<dbReference type="CDD" id="cd17546">
    <property type="entry name" value="REC_hyHK_CKI1_RcsC-like"/>
    <property type="match status" value="1"/>
</dbReference>
<dbReference type="PRINTS" id="PR00344">
    <property type="entry name" value="BCTRLSENSOR"/>
</dbReference>
<dbReference type="Pfam" id="PF02518">
    <property type="entry name" value="HATPase_c"/>
    <property type="match status" value="1"/>
</dbReference>
<dbReference type="SMART" id="SM00086">
    <property type="entry name" value="PAC"/>
    <property type="match status" value="5"/>
</dbReference>
<dbReference type="InterPro" id="IPR001610">
    <property type="entry name" value="PAC"/>
</dbReference>
<evidence type="ECO:0000256" key="11">
    <source>
        <dbReference type="ARBA" id="ARBA00068150"/>
    </source>
</evidence>
<dbReference type="GO" id="GO:0005524">
    <property type="term" value="F:ATP binding"/>
    <property type="evidence" value="ECO:0007669"/>
    <property type="project" value="UniProtKB-KW"/>
</dbReference>
<evidence type="ECO:0000256" key="5">
    <source>
        <dbReference type="ARBA" id="ARBA00022679"/>
    </source>
</evidence>
<dbReference type="CDD" id="cd16922">
    <property type="entry name" value="HATPase_EvgS-ArcB-TorS-like"/>
    <property type="match status" value="1"/>
</dbReference>
<dbReference type="Pfam" id="PF08447">
    <property type="entry name" value="PAS_3"/>
    <property type="match status" value="1"/>
</dbReference>
<comment type="catalytic activity">
    <reaction evidence="1">
        <text>ATP + protein L-histidine = ADP + protein N-phospho-L-histidine.</text>
        <dbReference type="EC" id="2.7.13.3"/>
    </reaction>
</comment>
<dbReference type="InterPro" id="IPR036890">
    <property type="entry name" value="HATPase_C_sf"/>
</dbReference>
<dbReference type="InterPro" id="IPR013655">
    <property type="entry name" value="PAS_fold_3"/>
</dbReference>
<proteinExistence type="inferred from homology"/>
<dbReference type="OrthoDB" id="9815750at2"/>
<dbReference type="PROSITE" id="PS50109">
    <property type="entry name" value="HIS_KIN"/>
    <property type="match status" value="1"/>
</dbReference>
<dbReference type="Pfam" id="PF00989">
    <property type="entry name" value="PAS"/>
    <property type="match status" value="1"/>
</dbReference>
<dbReference type="Gene3D" id="1.10.287.130">
    <property type="match status" value="1"/>
</dbReference>
<dbReference type="CDD" id="cd00082">
    <property type="entry name" value="HisKA"/>
    <property type="match status" value="1"/>
</dbReference>
<dbReference type="Proteomes" id="UP000316968">
    <property type="component" value="Chromosome"/>
</dbReference>
<reference evidence="18 19" key="1">
    <citation type="submission" date="2019-06" db="EMBL/GenBank/DDBJ databases">
        <title>Saccharibacillus brassicae sp. nov., an endophytic bacterium isolated from Chinese cabbage seeds (Brassica pekinensis).</title>
        <authorList>
            <person name="Jiang L."/>
            <person name="Lee J."/>
            <person name="Kim S.W."/>
        </authorList>
    </citation>
    <scope>NUCLEOTIDE SEQUENCE [LARGE SCALE GENOMIC DNA]</scope>
    <source>
        <strain evidence="19">KCTC 43072 / ATSA2</strain>
    </source>
</reference>
<dbReference type="SMART" id="SM00091">
    <property type="entry name" value="PAS"/>
    <property type="match status" value="4"/>
</dbReference>
<feature type="domain" description="PAS" evidence="16">
    <location>
        <begin position="389"/>
        <end position="459"/>
    </location>
</feature>
<dbReference type="GO" id="GO:0000155">
    <property type="term" value="F:phosphorelay sensor kinase activity"/>
    <property type="evidence" value="ECO:0007669"/>
    <property type="project" value="InterPro"/>
</dbReference>
<evidence type="ECO:0000256" key="6">
    <source>
        <dbReference type="ARBA" id="ARBA00022741"/>
    </source>
</evidence>
<keyword evidence="8" id="KW-0067">ATP-binding</keyword>
<dbReference type="InterPro" id="IPR005467">
    <property type="entry name" value="His_kinase_dom"/>
</dbReference>
<dbReference type="EMBL" id="CP041217">
    <property type="protein sequence ID" value="QDH21866.1"/>
    <property type="molecule type" value="Genomic_DNA"/>
</dbReference>
<evidence type="ECO:0000256" key="2">
    <source>
        <dbReference type="ARBA" id="ARBA00006402"/>
    </source>
</evidence>
<dbReference type="InterPro" id="IPR011006">
    <property type="entry name" value="CheY-like_superfamily"/>
</dbReference>
<dbReference type="Gene3D" id="3.30.450.20">
    <property type="entry name" value="PAS domain"/>
    <property type="match status" value="5"/>
</dbReference>
<dbReference type="SMART" id="SM00388">
    <property type="entry name" value="HisKA"/>
    <property type="match status" value="1"/>
</dbReference>
<feature type="domain" description="PAC" evidence="17">
    <location>
        <begin position="335"/>
        <end position="388"/>
    </location>
</feature>
<dbReference type="FunFam" id="1.10.287.130:FF:000002">
    <property type="entry name" value="Two-component osmosensing histidine kinase"/>
    <property type="match status" value="1"/>
</dbReference>
<comment type="subunit">
    <text evidence="10">At low DSF concentrations, interacts with RpfF.</text>
</comment>
<keyword evidence="19" id="KW-1185">Reference proteome</keyword>
<dbReference type="InterPro" id="IPR001789">
    <property type="entry name" value="Sig_transdc_resp-reg_receiver"/>
</dbReference>
<dbReference type="AlphaFoldDB" id="A0A4Y6UZL7"/>
<dbReference type="Pfam" id="PF00072">
    <property type="entry name" value="Response_reg"/>
    <property type="match status" value="1"/>
</dbReference>
<accession>A0A4Y6UZL7</accession>
<dbReference type="SMART" id="SM00387">
    <property type="entry name" value="HATPase_c"/>
    <property type="match status" value="1"/>
</dbReference>
<dbReference type="SUPFAM" id="SSF55785">
    <property type="entry name" value="PYP-like sensor domain (PAS domain)"/>
    <property type="match status" value="5"/>
</dbReference>
<dbReference type="PANTHER" id="PTHR45339:SF1">
    <property type="entry name" value="HYBRID SIGNAL TRANSDUCTION HISTIDINE KINASE J"/>
    <property type="match status" value="1"/>
</dbReference>
<keyword evidence="4 13" id="KW-0597">Phosphoprotein</keyword>
<dbReference type="PROSITE" id="PS50110">
    <property type="entry name" value="RESPONSE_REGULATORY"/>
    <property type="match status" value="1"/>
</dbReference>
<feature type="domain" description="Response regulatory" evidence="15">
    <location>
        <begin position="919"/>
        <end position="1036"/>
    </location>
</feature>
<evidence type="ECO:0000256" key="8">
    <source>
        <dbReference type="ARBA" id="ARBA00022840"/>
    </source>
</evidence>
<feature type="domain" description="PAS" evidence="16">
    <location>
        <begin position="262"/>
        <end position="332"/>
    </location>
</feature>
<dbReference type="SUPFAM" id="SSF52172">
    <property type="entry name" value="CheY-like"/>
    <property type="match status" value="1"/>
</dbReference>
<dbReference type="PROSITE" id="PS50112">
    <property type="entry name" value="PAS"/>
    <property type="match status" value="4"/>
</dbReference>
<protein>
    <recommendedName>
        <fullName evidence="12">Circadian input-output histidine kinase CikA</fullName>
        <ecNumber evidence="3">2.7.13.3</ecNumber>
    </recommendedName>
    <alternativeName>
        <fullName evidence="11">Sensory/regulatory protein RpfC</fullName>
    </alternativeName>
</protein>
<feature type="modified residue" description="4-aspartylphosphate" evidence="13">
    <location>
        <position position="968"/>
    </location>
</feature>
<organism evidence="18 19">
    <name type="scientific">Saccharibacillus brassicae</name>
    <dbReference type="NCBI Taxonomy" id="2583377"/>
    <lineage>
        <taxon>Bacteria</taxon>
        <taxon>Bacillati</taxon>
        <taxon>Bacillota</taxon>
        <taxon>Bacilli</taxon>
        <taxon>Bacillales</taxon>
        <taxon>Paenibacillaceae</taxon>
        <taxon>Saccharibacillus</taxon>
    </lineage>
</organism>
<name>A0A4Y6UZL7_SACBS</name>
<evidence type="ECO:0000259" key="14">
    <source>
        <dbReference type="PROSITE" id="PS50109"/>
    </source>
</evidence>